<feature type="transmembrane region" description="Helical" evidence="6">
    <location>
        <begin position="198"/>
        <end position="218"/>
    </location>
</feature>
<keyword evidence="5 6" id="KW-0472">Membrane</keyword>
<sequence length="359" mass="38415">MGWDLPSSAPSRERAAWWGVVAVLAAVVGLVALKLLGTFLLGVFMYYGARPMHRRVERHSPSQGLAATATLLVTALPFLLVAGYFAVLALGELAPQLAEYRSILATAGIDVDALLTHPARQLYGYLMANGASTPVHIDIALSYLGHASNWLANVGVALLVAFTLLRDGHRLRAWFARLVGPGSLAMAYASAVDADLESVYFSNVIIVAFVAIVSELLFQGYNVLAPPAVALPFPTVLAIAMGLASLVPLIAGKVVYLPAAGYLGWQAAQVDDALLVFPLAFLLVTFVVADFVPLTFVLPQIAGRRMDLRVELVMFGYVVGTVVFGWYGLFLGPLLVVLVAEAADRVLPRLVHRDPLDDP</sequence>
<dbReference type="Proteomes" id="UP000607197">
    <property type="component" value="Unassembled WGS sequence"/>
</dbReference>
<dbReference type="EMBL" id="BMPG01000001">
    <property type="protein sequence ID" value="GGL50294.1"/>
    <property type="molecule type" value="Genomic_DNA"/>
</dbReference>
<dbReference type="InterPro" id="IPR002549">
    <property type="entry name" value="AI-2E-like"/>
</dbReference>
<name>A0A830FFI2_9EURY</name>
<evidence type="ECO:0000256" key="4">
    <source>
        <dbReference type="ARBA" id="ARBA00022989"/>
    </source>
</evidence>
<feature type="transmembrane region" description="Helical" evidence="6">
    <location>
        <begin position="65"/>
        <end position="87"/>
    </location>
</feature>
<evidence type="ECO:0000256" key="1">
    <source>
        <dbReference type="ARBA" id="ARBA00004141"/>
    </source>
</evidence>
<gene>
    <name evidence="7" type="ORF">GCM10009039_05570</name>
</gene>
<feature type="transmembrane region" description="Helical" evidence="6">
    <location>
        <begin position="230"/>
        <end position="256"/>
    </location>
</feature>
<comment type="similarity">
    <text evidence="2">Belongs to the autoinducer-2 exporter (AI-2E) (TC 2.A.86) family.</text>
</comment>
<comment type="caution">
    <text evidence="7">The sequence shown here is derived from an EMBL/GenBank/DDBJ whole genome shotgun (WGS) entry which is preliminary data.</text>
</comment>
<evidence type="ECO:0000256" key="5">
    <source>
        <dbReference type="ARBA" id="ARBA00023136"/>
    </source>
</evidence>
<dbReference type="RefSeq" id="WP_188975612.1">
    <property type="nucleotide sequence ID" value="NZ_BMPG01000001.1"/>
</dbReference>
<reference evidence="7" key="2">
    <citation type="submission" date="2020-09" db="EMBL/GenBank/DDBJ databases">
        <authorList>
            <person name="Sun Q."/>
            <person name="Ohkuma M."/>
        </authorList>
    </citation>
    <scope>NUCLEOTIDE SEQUENCE</scope>
    <source>
        <strain evidence="7">JCM 19596</strain>
    </source>
</reference>
<evidence type="ECO:0000256" key="2">
    <source>
        <dbReference type="ARBA" id="ARBA00009773"/>
    </source>
</evidence>
<evidence type="ECO:0000256" key="6">
    <source>
        <dbReference type="SAM" id="Phobius"/>
    </source>
</evidence>
<dbReference type="GO" id="GO:0016020">
    <property type="term" value="C:membrane"/>
    <property type="evidence" value="ECO:0007669"/>
    <property type="project" value="UniProtKB-SubCell"/>
</dbReference>
<organism evidence="7 8">
    <name type="scientific">Halocalculus aciditolerans</name>
    <dbReference type="NCBI Taxonomy" id="1383812"/>
    <lineage>
        <taxon>Archaea</taxon>
        <taxon>Methanobacteriati</taxon>
        <taxon>Methanobacteriota</taxon>
        <taxon>Stenosarchaea group</taxon>
        <taxon>Halobacteria</taxon>
        <taxon>Halobacteriales</taxon>
        <taxon>Halobacteriaceae</taxon>
        <taxon>Halocalculus</taxon>
    </lineage>
</organism>
<feature type="transmembrane region" description="Helical" evidence="6">
    <location>
        <begin position="15"/>
        <end position="44"/>
    </location>
</feature>
<feature type="transmembrane region" description="Helical" evidence="6">
    <location>
        <begin position="147"/>
        <end position="165"/>
    </location>
</feature>
<dbReference type="Pfam" id="PF01594">
    <property type="entry name" value="AI-2E_transport"/>
    <property type="match status" value="1"/>
</dbReference>
<dbReference type="AlphaFoldDB" id="A0A830FFI2"/>
<keyword evidence="4 6" id="KW-1133">Transmembrane helix</keyword>
<dbReference type="OrthoDB" id="282734at2157"/>
<comment type="subcellular location">
    <subcellularLocation>
        <location evidence="1">Membrane</location>
        <topology evidence="1">Multi-pass membrane protein</topology>
    </subcellularLocation>
</comment>
<feature type="transmembrane region" description="Helical" evidence="6">
    <location>
        <begin position="310"/>
        <end position="329"/>
    </location>
</feature>
<keyword evidence="3 6" id="KW-0812">Transmembrane</keyword>
<proteinExistence type="inferred from homology"/>
<reference evidence="7" key="1">
    <citation type="journal article" date="2014" name="Int. J. Syst. Evol. Microbiol.">
        <title>Complete genome sequence of Corynebacterium casei LMG S-19264T (=DSM 44701T), isolated from a smear-ripened cheese.</title>
        <authorList>
            <consortium name="US DOE Joint Genome Institute (JGI-PGF)"/>
            <person name="Walter F."/>
            <person name="Albersmeier A."/>
            <person name="Kalinowski J."/>
            <person name="Ruckert C."/>
        </authorList>
    </citation>
    <scope>NUCLEOTIDE SEQUENCE</scope>
    <source>
        <strain evidence="7">JCM 19596</strain>
    </source>
</reference>
<feature type="transmembrane region" description="Helical" evidence="6">
    <location>
        <begin position="276"/>
        <end position="298"/>
    </location>
</feature>
<accession>A0A830FFI2</accession>
<protein>
    <submittedName>
        <fullName evidence="7">AI-2E family transporter</fullName>
    </submittedName>
</protein>
<evidence type="ECO:0000256" key="3">
    <source>
        <dbReference type="ARBA" id="ARBA00022692"/>
    </source>
</evidence>
<evidence type="ECO:0000313" key="7">
    <source>
        <dbReference type="EMBL" id="GGL50294.1"/>
    </source>
</evidence>
<keyword evidence="8" id="KW-1185">Reference proteome</keyword>
<evidence type="ECO:0000313" key="8">
    <source>
        <dbReference type="Proteomes" id="UP000607197"/>
    </source>
</evidence>